<protein>
    <submittedName>
        <fullName evidence="1">Uncharacterized protein</fullName>
    </submittedName>
</protein>
<evidence type="ECO:0000313" key="2">
    <source>
        <dbReference type="Proteomes" id="UP000828390"/>
    </source>
</evidence>
<dbReference type="AlphaFoldDB" id="A0A9D4IN01"/>
<reference evidence="1" key="2">
    <citation type="submission" date="2020-11" db="EMBL/GenBank/DDBJ databases">
        <authorList>
            <person name="McCartney M.A."/>
            <person name="Auch B."/>
            <person name="Kono T."/>
            <person name="Mallez S."/>
            <person name="Becker A."/>
            <person name="Gohl D.M."/>
            <person name="Silverstein K.A.T."/>
            <person name="Koren S."/>
            <person name="Bechman K.B."/>
            <person name="Herman A."/>
            <person name="Abrahante J.E."/>
            <person name="Garbe J."/>
        </authorList>
    </citation>
    <scope>NUCLEOTIDE SEQUENCE</scope>
    <source>
        <strain evidence="1">Duluth1</strain>
        <tissue evidence="1">Whole animal</tissue>
    </source>
</reference>
<organism evidence="1 2">
    <name type="scientific">Dreissena polymorpha</name>
    <name type="common">Zebra mussel</name>
    <name type="synonym">Mytilus polymorpha</name>
    <dbReference type="NCBI Taxonomy" id="45954"/>
    <lineage>
        <taxon>Eukaryota</taxon>
        <taxon>Metazoa</taxon>
        <taxon>Spiralia</taxon>
        <taxon>Lophotrochozoa</taxon>
        <taxon>Mollusca</taxon>
        <taxon>Bivalvia</taxon>
        <taxon>Autobranchia</taxon>
        <taxon>Heteroconchia</taxon>
        <taxon>Euheterodonta</taxon>
        <taxon>Imparidentia</taxon>
        <taxon>Neoheterodontei</taxon>
        <taxon>Myida</taxon>
        <taxon>Dreissenoidea</taxon>
        <taxon>Dreissenidae</taxon>
        <taxon>Dreissena</taxon>
    </lineage>
</organism>
<name>A0A9D4IN01_DREPO</name>
<sequence length="86" mass="9627">MPVPSGGFVRSREADDLPSLILKSEFQVQGLSRPPTLLKSRWGGYPRAPWKALETCRPWRCCWLTPSALPGFDAPSLCRTPPRYGI</sequence>
<dbReference type="EMBL" id="JAIWYP010000009">
    <property type="protein sequence ID" value="KAH3777423.1"/>
    <property type="molecule type" value="Genomic_DNA"/>
</dbReference>
<evidence type="ECO:0000313" key="1">
    <source>
        <dbReference type="EMBL" id="KAH3777423.1"/>
    </source>
</evidence>
<reference evidence="1" key="1">
    <citation type="journal article" date="2019" name="bioRxiv">
        <title>The Genome of the Zebra Mussel, Dreissena polymorpha: A Resource for Invasive Species Research.</title>
        <authorList>
            <person name="McCartney M.A."/>
            <person name="Auch B."/>
            <person name="Kono T."/>
            <person name="Mallez S."/>
            <person name="Zhang Y."/>
            <person name="Obille A."/>
            <person name="Becker A."/>
            <person name="Abrahante J.E."/>
            <person name="Garbe J."/>
            <person name="Badalamenti J.P."/>
            <person name="Herman A."/>
            <person name="Mangelson H."/>
            <person name="Liachko I."/>
            <person name="Sullivan S."/>
            <person name="Sone E.D."/>
            <person name="Koren S."/>
            <person name="Silverstein K.A.T."/>
            <person name="Beckman K.B."/>
            <person name="Gohl D.M."/>
        </authorList>
    </citation>
    <scope>NUCLEOTIDE SEQUENCE</scope>
    <source>
        <strain evidence="1">Duluth1</strain>
        <tissue evidence="1">Whole animal</tissue>
    </source>
</reference>
<dbReference type="Proteomes" id="UP000828390">
    <property type="component" value="Unassembled WGS sequence"/>
</dbReference>
<gene>
    <name evidence="1" type="ORF">DPMN_178866</name>
</gene>
<proteinExistence type="predicted"/>
<keyword evidence="2" id="KW-1185">Reference proteome</keyword>
<accession>A0A9D4IN01</accession>
<comment type="caution">
    <text evidence="1">The sequence shown here is derived from an EMBL/GenBank/DDBJ whole genome shotgun (WGS) entry which is preliminary data.</text>
</comment>